<name>A0AAQ4PR16_GASAC</name>
<dbReference type="PANTHER" id="PTHR47167">
    <property type="entry name" value="SERINE/THREONINE-PROTEIN KINASE TAO1-LIKE PROTEIN"/>
    <property type="match status" value="1"/>
</dbReference>
<dbReference type="InterPro" id="IPR017441">
    <property type="entry name" value="Protein_kinase_ATP_BS"/>
</dbReference>
<dbReference type="Gene3D" id="1.10.510.10">
    <property type="entry name" value="Transferase(Phosphotransferase) domain 1"/>
    <property type="match status" value="1"/>
</dbReference>
<organism evidence="19 20">
    <name type="scientific">Gasterosteus aculeatus aculeatus</name>
    <name type="common">three-spined stickleback</name>
    <dbReference type="NCBI Taxonomy" id="481459"/>
    <lineage>
        <taxon>Eukaryota</taxon>
        <taxon>Metazoa</taxon>
        <taxon>Chordata</taxon>
        <taxon>Craniata</taxon>
        <taxon>Vertebrata</taxon>
        <taxon>Euteleostomi</taxon>
        <taxon>Actinopterygii</taxon>
        <taxon>Neopterygii</taxon>
        <taxon>Teleostei</taxon>
        <taxon>Neoteleostei</taxon>
        <taxon>Acanthomorphata</taxon>
        <taxon>Eupercaria</taxon>
        <taxon>Perciformes</taxon>
        <taxon>Cottioidei</taxon>
        <taxon>Gasterosteales</taxon>
        <taxon>Gasterosteidae</taxon>
        <taxon>Gasterosteus</taxon>
    </lineage>
</organism>
<dbReference type="Pfam" id="PF00069">
    <property type="entry name" value="Pkinase"/>
    <property type="match status" value="1"/>
</dbReference>
<dbReference type="GO" id="GO:0051493">
    <property type="term" value="P:regulation of cytoskeleton organization"/>
    <property type="evidence" value="ECO:0007669"/>
    <property type="project" value="TreeGrafter"/>
</dbReference>
<feature type="coiled-coil region" evidence="16">
    <location>
        <begin position="809"/>
        <end position="848"/>
    </location>
</feature>
<dbReference type="InterPro" id="IPR011009">
    <property type="entry name" value="Kinase-like_dom_sf"/>
</dbReference>
<evidence type="ECO:0000256" key="13">
    <source>
        <dbReference type="ARBA" id="ARBA00047899"/>
    </source>
</evidence>
<dbReference type="InterPro" id="IPR000719">
    <property type="entry name" value="Prot_kinase_dom"/>
</dbReference>
<evidence type="ECO:0000256" key="17">
    <source>
        <dbReference type="SAM" id="MobiDB-lite"/>
    </source>
</evidence>
<evidence type="ECO:0000256" key="4">
    <source>
        <dbReference type="ARBA" id="ARBA00022490"/>
    </source>
</evidence>
<evidence type="ECO:0000256" key="12">
    <source>
        <dbReference type="ARBA" id="ARBA00023204"/>
    </source>
</evidence>
<evidence type="ECO:0000259" key="18">
    <source>
        <dbReference type="PROSITE" id="PS50011"/>
    </source>
</evidence>
<dbReference type="GO" id="GO:0004674">
    <property type="term" value="F:protein serine/threonine kinase activity"/>
    <property type="evidence" value="ECO:0007669"/>
    <property type="project" value="UniProtKB-KW"/>
</dbReference>
<evidence type="ECO:0000256" key="8">
    <source>
        <dbReference type="ARBA" id="ARBA00022763"/>
    </source>
</evidence>
<keyword evidence="6" id="KW-0808">Transferase</keyword>
<reference evidence="19" key="2">
    <citation type="submission" date="2025-08" db="UniProtKB">
        <authorList>
            <consortium name="Ensembl"/>
        </authorList>
    </citation>
    <scope>IDENTIFICATION</scope>
</reference>
<keyword evidence="5" id="KW-0723">Serine/threonine-protein kinase</keyword>
<evidence type="ECO:0000313" key="19">
    <source>
        <dbReference type="Ensembl" id="ENSGACP00000041329.1"/>
    </source>
</evidence>
<reference evidence="19" key="3">
    <citation type="submission" date="2025-09" db="UniProtKB">
        <authorList>
            <consortium name="Ensembl"/>
        </authorList>
    </citation>
    <scope>IDENTIFICATION</scope>
</reference>
<sequence length="877" mass="101826">MPSSVRAGSLKDPEVSELFFKDDPEKLFSDLREIGHGSFGAVYFARDTRTNEVVAIKKMSYNGKQSNEKWQDIIKEVKFLQRIRHPNSIEYKGCYLREHTAWLVMEYCLGSASDLLEVHKKPLQEVEIAAITHGALQGLAYLHSHNMIHRDVKAGNILLTEPGLVKLADFGSASIASPANSFVGTPYWMAPEVILAMDEGQYDGKVDIWSLGITCIELAERKPPLFNMNAMSALYHIAQNEKAALQTRVSANVLFFHAFLQRERPDSVLMDLIQRTKDAVRELDNLQYRKMKKILLQEAHNGPTAEDLEPGGGRTGTVNSVGSNQSIPSMSISASSQSSSVNSLNEAAQDSRSELDLMEGDHTVMSNSSVIHLKPVCRYIHIFLEYFCLTRGPAGSHLRPHPKCPSEGSIKYLSILQVTREMQEHEQDSELREQMSGYKRMRRQHQKHLMGLENKLKGEMDEHRLRLDKELESQRNNFTQEMDKLLKKHQAALDKDLKTFTNDEKKFQQHIQVQQKKELSSFLESQKREYKLRKEQLKEELSNNMLHMTPSVESAILTSVDSQAEEEANLLRRQRQYLELECRRFKRRILIARHNVEQDLAREELNKRQTQKDLEHAMLLRHHESMQELEIRHLGTIQRARAELIRTQHQTELTNQLEYNKRRERELRRKHVLEVRQQPKSLKSKELQIKKQFQDTCKTQTRQYKALRNHLLETTPKSDHKAVLKRLKEEQTRKLAILAEQYDHSINEMLSTQALRLDEAQEAECQDLRGQLQQELELLNAYQSKIKMQTDAQHDKERRELEQRVSLRRALLEQKIEEEMLALQNERLERIRSLLERQAREIEAFDSESMRLGFSNMLLPHPQSSYISSVETQKSRG</sequence>
<keyword evidence="12" id="KW-0234">DNA repair</keyword>
<keyword evidence="9" id="KW-0418">Kinase</keyword>
<dbReference type="PROSITE" id="PS00108">
    <property type="entry name" value="PROTEIN_KINASE_ST"/>
    <property type="match status" value="1"/>
</dbReference>
<feature type="compositionally biased region" description="Low complexity" evidence="17">
    <location>
        <begin position="323"/>
        <end position="343"/>
    </location>
</feature>
<dbReference type="GeneTree" id="ENSGT00940000155796"/>
<feature type="binding site" evidence="15">
    <location>
        <position position="58"/>
    </location>
    <ligand>
        <name>ATP</name>
        <dbReference type="ChEBI" id="CHEBI:30616"/>
    </ligand>
</feature>
<keyword evidence="20" id="KW-1185">Reference proteome</keyword>
<dbReference type="PANTHER" id="PTHR47167:SF8">
    <property type="entry name" value="SERINE_THREONINE-PROTEIN KINASE TAO1"/>
    <property type="match status" value="1"/>
</dbReference>
<evidence type="ECO:0000256" key="9">
    <source>
        <dbReference type="ARBA" id="ARBA00022777"/>
    </source>
</evidence>
<feature type="coiled-coil region" evidence="16">
    <location>
        <begin position="442"/>
        <end position="495"/>
    </location>
</feature>
<dbReference type="SMART" id="SM00220">
    <property type="entry name" value="S_TKc"/>
    <property type="match status" value="1"/>
</dbReference>
<dbReference type="PROSITE" id="PS00107">
    <property type="entry name" value="PROTEIN_KINASE_ATP"/>
    <property type="match status" value="1"/>
</dbReference>
<dbReference type="Proteomes" id="UP000007635">
    <property type="component" value="Chromosome VII"/>
</dbReference>
<dbReference type="Gene3D" id="3.30.200.20">
    <property type="entry name" value="Phosphorylase Kinase, domain 1"/>
    <property type="match status" value="1"/>
</dbReference>
<comment type="catalytic activity">
    <reaction evidence="14">
        <text>L-seryl-[protein] + ATP = O-phospho-L-seryl-[protein] + ADP + H(+)</text>
        <dbReference type="Rhea" id="RHEA:17989"/>
        <dbReference type="Rhea" id="RHEA-COMP:9863"/>
        <dbReference type="Rhea" id="RHEA-COMP:11604"/>
        <dbReference type="ChEBI" id="CHEBI:15378"/>
        <dbReference type="ChEBI" id="CHEBI:29999"/>
        <dbReference type="ChEBI" id="CHEBI:30616"/>
        <dbReference type="ChEBI" id="CHEBI:83421"/>
        <dbReference type="ChEBI" id="CHEBI:456216"/>
        <dbReference type="EC" id="2.7.11.1"/>
    </reaction>
</comment>
<evidence type="ECO:0000256" key="15">
    <source>
        <dbReference type="PROSITE-ProRule" id="PRU10141"/>
    </source>
</evidence>
<feature type="domain" description="Protein kinase" evidence="18">
    <location>
        <begin position="28"/>
        <end position="318"/>
    </location>
</feature>
<evidence type="ECO:0000256" key="5">
    <source>
        <dbReference type="ARBA" id="ARBA00022527"/>
    </source>
</evidence>
<keyword evidence="10 15" id="KW-0067">ATP-binding</keyword>
<protein>
    <recommendedName>
        <fullName evidence="3">non-specific serine/threonine protein kinase</fullName>
        <ecNumber evidence="3">2.7.11.1</ecNumber>
    </recommendedName>
</protein>
<keyword evidence="7 15" id="KW-0547">Nucleotide-binding</keyword>
<accession>A0AAQ4PR16</accession>
<dbReference type="GO" id="GO:0005524">
    <property type="term" value="F:ATP binding"/>
    <property type="evidence" value="ECO:0007669"/>
    <property type="project" value="UniProtKB-UniRule"/>
</dbReference>
<evidence type="ECO:0000256" key="11">
    <source>
        <dbReference type="ARBA" id="ARBA00023054"/>
    </source>
</evidence>
<evidence type="ECO:0000256" key="14">
    <source>
        <dbReference type="ARBA" id="ARBA00048679"/>
    </source>
</evidence>
<evidence type="ECO:0000313" key="20">
    <source>
        <dbReference type="Proteomes" id="UP000007635"/>
    </source>
</evidence>
<keyword evidence="11 16" id="KW-0175">Coiled coil</keyword>
<evidence type="ECO:0000256" key="2">
    <source>
        <dbReference type="ARBA" id="ARBA00008874"/>
    </source>
</evidence>
<proteinExistence type="inferred from homology"/>
<dbReference type="InterPro" id="IPR051234">
    <property type="entry name" value="TAO_STE20_kinase"/>
</dbReference>
<comment type="catalytic activity">
    <reaction evidence="13">
        <text>L-threonyl-[protein] + ATP = O-phospho-L-threonyl-[protein] + ADP + H(+)</text>
        <dbReference type="Rhea" id="RHEA:46608"/>
        <dbReference type="Rhea" id="RHEA-COMP:11060"/>
        <dbReference type="Rhea" id="RHEA-COMP:11605"/>
        <dbReference type="ChEBI" id="CHEBI:15378"/>
        <dbReference type="ChEBI" id="CHEBI:30013"/>
        <dbReference type="ChEBI" id="CHEBI:30616"/>
        <dbReference type="ChEBI" id="CHEBI:61977"/>
        <dbReference type="ChEBI" id="CHEBI:456216"/>
        <dbReference type="EC" id="2.7.11.1"/>
    </reaction>
</comment>
<evidence type="ECO:0000256" key="16">
    <source>
        <dbReference type="SAM" id="Coils"/>
    </source>
</evidence>
<evidence type="ECO:0000256" key="10">
    <source>
        <dbReference type="ARBA" id="ARBA00022840"/>
    </source>
</evidence>
<dbReference type="GO" id="GO:0006281">
    <property type="term" value="P:DNA repair"/>
    <property type="evidence" value="ECO:0007669"/>
    <property type="project" value="UniProtKB-KW"/>
</dbReference>
<evidence type="ECO:0000256" key="1">
    <source>
        <dbReference type="ARBA" id="ARBA00004496"/>
    </source>
</evidence>
<evidence type="ECO:0000256" key="3">
    <source>
        <dbReference type="ARBA" id="ARBA00012513"/>
    </source>
</evidence>
<dbReference type="GO" id="GO:0005737">
    <property type="term" value="C:cytoplasm"/>
    <property type="evidence" value="ECO:0007669"/>
    <property type="project" value="UniProtKB-SubCell"/>
</dbReference>
<keyword evidence="8" id="KW-0227">DNA damage</keyword>
<dbReference type="InterPro" id="IPR008271">
    <property type="entry name" value="Ser/Thr_kinase_AS"/>
</dbReference>
<dbReference type="EC" id="2.7.11.1" evidence="3"/>
<dbReference type="SUPFAM" id="SSF56112">
    <property type="entry name" value="Protein kinase-like (PK-like)"/>
    <property type="match status" value="1"/>
</dbReference>
<feature type="region of interest" description="Disordered" evidence="17">
    <location>
        <begin position="300"/>
        <end position="351"/>
    </location>
</feature>
<dbReference type="AlphaFoldDB" id="A0AAQ4PR16"/>
<dbReference type="Ensembl" id="ENSGACT00000071035.1">
    <property type="protein sequence ID" value="ENSGACP00000041329.1"/>
    <property type="gene ID" value="ENSGACG00000020520.2"/>
</dbReference>
<comment type="subcellular location">
    <subcellularLocation>
        <location evidence="1">Cytoplasm</location>
    </subcellularLocation>
</comment>
<evidence type="ECO:0000256" key="7">
    <source>
        <dbReference type="ARBA" id="ARBA00022741"/>
    </source>
</evidence>
<evidence type="ECO:0000256" key="6">
    <source>
        <dbReference type="ARBA" id="ARBA00022679"/>
    </source>
</evidence>
<comment type="similarity">
    <text evidence="2">Belongs to the protein kinase superfamily. STE Ser/Thr protein kinase family. STE20 subfamily.</text>
</comment>
<keyword evidence="4" id="KW-0963">Cytoplasm</keyword>
<dbReference type="FunFam" id="3.30.200.20:FF:000029">
    <property type="entry name" value="Serine/threonine-protein kinase TAO2, putative"/>
    <property type="match status" value="1"/>
</dbReference>
<dbReference type="PROSITE" id="PS50011">
    <property type="entry name" value="PROTEIN_KINASE_DOM"/>
    <property type="match status" value="1"/>
</dbReference>
<reference evidence="19 20" key="1">
    <citation type="journal article" date="2021" name="G3 (Bethesda)">
        <title>Improved contiguity of the threespine stickleback genome using long-read sequencing.</title>
        <authorList>
            <person name="Nath S."/>
            <person name="Shaw D.E."/>
            <person name="White M.A."/>
        </authorList>
    </citation>
    <scope>NUCLEOTIDE SEQUENCE [LARGE SCALE GENOMIC DNA]</scope>
    <source>
        <strain evidence="19 20">Lake Benthic</strain>
    </source>
</reference>